<accession>A0A2D1U5J1</accession>
<evidence type="ECO:0000256" key="5">
    <source>
        <dbReference type="ARBA" id="ARBA00020555"/>
    </source>
</evidence>
<dbReference type="GO" id="GO:0008880">
    <property type="term" value="F:glucuronate isomerase activity"/>
    <property type="evidence" value="ECO:0007669"/>
    <property type="project" value="UniProtKB-UniRule"/>
</dbReference>
<gene>
    <name evidence="7" type="primary">uxaC</name>
    <name evidence="8" type="ORF">CPT03_10515</name>
</gene>
<dbReference type="PANTHER" id="PTHR30068">
    <property type="entry name" value="URONATE ISOMERASE"/>
    <property type="match status" value="1"/>
</dbReference>
<comment type="similarity">
    <text evidence="3 7">Belongs to the metallo-dependent hydrolases superfamily. Uronate isomerase family.</text>
</comment>
<keyword evidence="9" id="KW-1185">Reference proteome</keyword>
<dbReference type="Pfam" id="PF02614">
    <property type="entry name" value="UxaC"/>
    <property type="match status" value="1"/>
</dbReference>
<dbReference type="UniPathway" id="UPA00246"/>
<evidence type="ECO:0000256" key="6">
    <source>
        <dbReference type="ARBA" id="ARBA00023235"/>
    </source>
</evidence>
<organism evidence="8 9">
    <name type="scientific">Pedobacter ginsengisoli</name>
    <dbReference type="NCBI Taxonomy" id="363852"/>
    <lineage>
        <taxon>Bacteria</taxon>
        <taxon>Pseudomonadati</taxon>
        <taxon>Bacteroidota</taxon>
        <taxon>Sphingobacteriia</taxon>
        <taxon>Sphingobacteriales</taxon>
        <taxon>Sphingobacteriaceae</taxon>
        <taxon>Pedobacter</taxon>
    </lineage>
</organism>
<protein>
    <recommendedName>
        <fullName evidence="5 7">Uronate isomerase</fullName>
        <ecNumber evidence="4 7">5.3.1.12</ecNumber>
    </recommendedName>
    <alternativeName>
        <fullName evidence="7">Glucuronate isomerase</fullName>
    </alternativeName>
    <alternativeName>
        <fullName evidence="7">Uronic isomerase</fullName>
    </alternativeName>
</protein>
<evidence type="ECO:0000256" key="4">
    <source>
        <dbReference type="ARBA" id="ARBA00012546"/>
    </source>
</evidence>
<dbReference type="EMBL" id="CP024091">
    <property type="protein sequence ID" value="ATP56880.1"/>
    <property type="molecule type" value="Genomic_DNA"/>
</dbReference>
<evidence type="ECO:0000313" key="8">
    <source>
        <dbReference type="EMBL" id="ATP56880.1"/>
    </source>
</evidence>
<dbReference type="GO" id="GO:0019698">
    <property type="term" value="P:D-galacturonate catabolic process"/>
    <property type="evidence" value="ECO:0007669"/>
    <property type="project" value="TreeGrafter"/>
</dbReference>
<dbReference type="GO" id="GO:0042840">
    <property type="term" value="P:D-glucuronate catabolic process"/>
    <property type="evidence" value="ECO:0007669"/>
    <property type="project" value="TreeGrafter"/>
</dbReference>
<dbReference type="NCBIfam" id="NF002794">
    <property type="entry name" value="PRK02925.1"/>
    <property type="match status" value="1"/>
</dbReference>
<dbReference type="KEGG" id="pgs:CPT03_10515"/>
<evidence type="ECO:0000313" key="9">
    <source>
        <dbReference type="Proteomes" id="UP000223749"/>
    </source>
</evidence>
<evidence type="ECO:0000256" key="3">
    <source>
        <dbReference type="ARBA" id="ARBA00008397"/>
    </source>
</evidence>
<name>A0A2D1U5J1_9SPHI</name>
<evidence type="ECO:0000256" key="2">
    <source>
        <dbReference type="ARBA" id="ARBA00004892"/>
    </source>
</evidence>
<dbReference type="AlphaFoldDB" id="A0A2D1U5J1"/>
<dbReference type="Gene3D" id="3.20.20.140">
    <property type="entry name" value="Metal-dependent hydrolases"/>
    <property type="match status" value="1"/>
</dbReference>
<dbReference type="Gene3D" id="1.10.2020.10">
    <property type="entry name" value="uronate isomerase, domain 2, chain A"/>
    <property type="match status" value="1"/>
</dbReference>
<dbReference type="Proteomes" id="UP000223749">
    <property type="component" value="Chromosome"/>
</dbReference>
<dbReference type="InterPro" id="IPR032466">
    <property type="entry name" value="Metal_Hydrolase"/>
</dbReference>
<keyword evidence="6 7" id="KW-0413">Isomerase</keyword>
<dbReference type="OrthoDB" id="9766564at2"/>
<dbReference type="RefSeq" id="WP_099438814.1">
    <property type="nucleotide sequence ID" value="NZ_CP024091.1"/>
</dbReference>
<evidence type="ECO:0000256" key="1">
    <source>
        <dbReference type="ARBA" id="ARBA00001165"/>
    </source>
</evidence>
<proteinExistence type="inferred from homology"/>
<sequence>MIEGAVIPEDFLLNSKKAKILFNDYAKNLPIIDYHNHLPPQEIAENKKFANLTEIWLKGDHYKWRGMRALGVSEELITGNAEDQDKFMAWARVVPATVRNPLFHWTHMELKNPFGINSFLNADSGKRIYEDCNALLKKDEFSTQGLLNHFKVKMVGTTDDPCDDLKYHKQLSESNFSVKVKPSFRPDKALLIDKATQFKDYVKQLSVVSGVVIADIDGLLAALRQRVDYFAEHNCSVSDHGLAMLPAAYTLTDVEKKEFVVFLKTDGAMFSNPDAFAGYVLTELSKLYHERDWVQQFHLGAIRNNNLGMFNKIGADTGYDSIGDFRHAERLSGFLGNLSVTDQLAKTIIYNLNPADNEVFAAMTGNFADGRMKGKMQFGSGWWFLDQKDGMEKQLNALSNMGMVSNFVGMLTDSRSFLSYSRHEYFRRILCNLFGAEMENGMLPDDEKWIGKIISDICYNNAEEYFKLG</sequence>
<dbReference type="SUPFAM" id="SSF51556">
    <property type="entry name" value="Metallo-dependent hydrolases"/>
    <property type="match status" value="1"/>
</dbReference>
<reference evidence="8 9" key="1">
    <citation type="submission" date="2017-10" db="EMBL/GenBank/DDBJ databases">
        <title>Whole genome of Pedobacter ginsengisoli T01R-27 isolated from tomato rhizosphere.</title>
        <authorList>
            <person name="Weon H.-Y."/>
            <person name="Lee S.A."/>
            <person name="Sang M.K."/>
            <person name="Song J."/>
        </authorList>
    </citation>
    <scope>NUCLEOTIDE SEQUENCE [LARGE SCALE GENOMIC DNA]</scope>
    <source>
        <strain evidence="8 9">T01R-27</strain>
    </source>
</reference>
<comment type="catalytic activity">
    <reaction evidence="1 7">
        <text>D-glucuronate = D-fructuronate</text>
        <dbReference type="Rhea" id="RHEA:13049"/>
        <dbReference type="ChEBI" id="CHEBI:58720"/>
        <dbReference type="ChEBI" id="CHEBI:59863"/>
        <dbReference type="EC" id="5.3.1.12"/>
    </reaction>
</comment>
<comment type="catalytic activity">
    <reaction evidence="7">
        <text>aldehydo-D-galacturonate = keto-D-tagaturonate</text>
        <dbReference type="Rhea" id="RHEA:27702"/>
        <dbReference type="ChEBI" id="CHEBI:12952"/>
        <dbReference type="ChEBI" id="CHEBI:17886"/>
    </reaction>
</comment>
<comment type="pathway">
    <text evidence="2 7">Carbohydrate metabolism; pentose and glucuronate interconversion.</text>
</comment>
<dbReference type="EC" id="5.3.1.12" evidence="4 7"/>
<evidence type="ECO:0000256" key="7">
    <source>
        <dbReference type="HAMAP-Rule" id="MF_00675"/>
    </source>
</evidence>
<dbReference type="HAMAP" id="MF_00675">
    <property type="entry name" value="UxaC"/>
    <property type="match status" value="1"/>
</dbReference>
<dbReference type="PANTHER" id="PTHR30068:SF4">
    <property type="entry name" value="URONATE ISOMERASE"/>
    <property type="match status" value="1"/>
</dbReference>
<dbReference type="InterPro" id="IPR003766">
    <property type="entry name" value="Uronate_isomerase"/>
</dbReference>